<dbReference type="STRING" id="27342.A0A0H2RPD7"/>
<dbReference type="InterPro" id="IPR027417">
    <property type="entry name" value="P-loop_NTPase"/>
</dbReference>
<dbReference type="AlphaFoldDB" id="A0A0H2RPD7"/>
<dbReference type="InterPro" id="IPR011545">
    <property type="entry name" value="DEAD/DEAH_box_helicase_dom"/>
</dbReference>
<evidence type="ECO:0000256" key="6">
    <source>
        <dbReference type="SAM" id="MobiDB-lite"/>
    </source>
</evidence>
<accession>A0A0H2RPD7</accession>
<dbReference type="GO" id="GO:0005524">
    <property type="term" value="F:ATP binding"/>
    <property type="evidence" value="ECO:0007669"/>
    <property type="project" value="InterPro"/>
</dbReference>
<evidence type="ECO:0000256" key="2">
    <source>
        <dbReference type="ARBA" id="ARBA00023125"/>
    </source>
</evidence>
<dbReference type="GO" id="GO:0000724">
    <property type="term" value="P:double-strand break repair via homologous recombination"/>
    <property type="evidence" value="ECO:0007669"/>
    <property type="project" value="TreeGrafter"/>
</dbReference>
<dbReference type="SUPFAM" id="SSF52540">
    <property type="entry name" value="P-loop containing nucleoside triphosphate hydrolases"/>
    <property type="match status" value="1"/>
</dbReference>
<dbReference type="GO" id="GO:0003677">
    <property type="term" value="F:DNA binding"/>
    <property type="evidence" value="ECO:0007669"/>
    <property type="project" value="UniProtKB-KW"/>
</dbReference>
<evidence type="ECO:0000256" key="5">
    <source>
        <dbReference type="ARBA" id="ARBA00034808"/>
    </source>
</evidence>
<evidence type="ECO:0000313" key="9">
    <source>
        <dbReference type="Proteomes" id="UP000053477"/>
    </source>
</evidence>
<dbReference type="Proteomes" id="UP000053477">
    <property type="component" value="Unassembled WGS sequence"/>
</dbReference>
<comment type="catalytic activity">
    <reaction evidence="4">
        <text>Couples ATP hydrolysis with the unwinding of duplex DNA by translocating in the 3'-5' direction.</text>
        <dbReference type="EC" id="5.6.2.4"/>
    </reaction>
</comment>
<dbReference type="Gene3D" id="3.40.50.300">
    <property type="entry name" value="P-loop containing nucleotide triphosphate hydrolases"/>
    <property type="match status" value="1"/>
</dbReference>
<evidence type="ECO:0000256" key="4">
    <source>
        <dbReference type="ARBA" id="ARBA00034617"/>
    </source>
</evidence>
<gene>
    <name evidence="8" type="ORF">SCHPADRAFT_350796</name>
</gene>
<feature type="compositionally biased region" description="Basic and acidic residues" evidence="6">
    <location>
        <begin position="204"/>
        <end position="222"/>
    </location>
</feature>
<proteinExistence type="inferred from homology"/>
<keyword evidence="2" id="KW-0238">DNA-binding</keyword>
<dbReference type="PANTHER" id="PTHR13710">
    <property type="entry name" value="DNA HELICASE RECQ FAMILY MEMBER"/>
    <property type="match status" value="1"/>
</dbReference>
<feature type="compositionally biased region" description="Polar residues" evidence="6">
    <location>
        <begin position="17"/>
        <end position="26"/>
    </location>
</feature>
<dbReference type="EMBL" id="KQ085955">
    <property type="protein sequence ID" value="KLO13734.1"/>
    <property type="molecule type" value="Genomic_DNA"/>
</dbReference>
<dbReference type="OrthoDB" id="2499463at2759"/>
<feature type="region of interest" description="Disordered" evidence="6">
    <location>
        <begin position="204"/>
        <end position="266"/>
    </location>
</feature>
<evidence type="ECO:0000256" key="3">
    <source>
        <dbReference type="ARBA" id="ARBA00023235"/>
    </source>
</evidence>
<name>A0A0H2RPD7_9AGAM</name>
<dbReference type="EC" id="5.6.2.4" evidence="5"/>
<dbReference type="GO" id="GO:0043138">
    <property type="term" value="F:3'-5' DNA helicase activity"/>
    <property type="evidence" value="ECO:0007669"/>
    <property type="project" value="UniProtKB-EC"/>
</dbReference>
<organism evidence="8 9">
    <name type="scientific">Schizopora paradoxa</name>
    <dbReference type="NCBI Taxonomy" id="27342"/>
    <lineage>
        <taxon>Eukaryota</taxon>
        <taxon>Fungi</taxon>
        <taxon>Dikarya</taxon>
        <taxon>Basidiomycota</taxon>
        <taxon>Agaricomycotina</taxon>
        <taxon>Agaricomycetes</taxon>
        <taxon>Hymenochaetales</taxon>
        <taxon>Schizoporaceae</taxon>
        <taxon>Schizopora</taxon>
    </lineage>
</organism>
<feature type="domain" description="DEAD/DEAH-box helicase" evidence="7">
    <location>
        <begin position="93"/>
        <end position="192"/>
    </location>
</feature>
<keyword evidence="9" id="KW-1185">Reference proteome</keyword>
<dbReference type="GO" id="GO:0005694">
    <property type="term" value="C:chromosome"/>
    <property type="evidence" value="ECO:0007669"/>
    <property type="project" value="TreeGrafter"/>
</dbReference>
<evidence type="ECO:0000259" key="7">
    <source>
        <dbReference type="Pfam" id="PF00270"/>
    </source>
</evidence>
<dbReference type="PANTHER" id="PTHR13710:SF105">
    <property type="entry name" value="ATP-DEPENDENT DNA HELICASE Q1"/>
    <property type="match status" value="1"/>
</dbReference>
<sequence length="286" mass="32233">MVHTRRMASMVFEDLDTSTPSDQNHLGSPGAQPRSSTPIPPFPLPHTTPTTPRSHKKAGQKRLQGITELPYDVNSVKETVKSCLKLDFEIEDWQAHTIYRLLQGYDGISIAGTSYGKSIIFEGLAAMSKKKVILVVCPLKVLEKDQSAQAREKGVSAIYINEDNAKDPRVWRDVAAGVFALVYVSPEMVLSPSTTDHKYYQEKSYAHARDTERSRPTEDQHASRPNPLPLRQDLWLRPPRDHRPLARPCPLSRRQQMRRLSPQPNSQGWVCPGSSYCIAGVYSEMR</sequence>
<comment type="similarity">
    <text evidence="1">Belongs to the helicase family. RecQ subfamily.</text>
</comment>
<reference evidence="8 9" key="1">
    <citation type="submission" date="2015-04" db="EMBL/GenBank/DDBJ databases">
        <title>Complete genome sequence of Schizopora paradoxa KUC8140, a cosmopolitan wood degrader in East Asia.</title>
        <authorList>
            <consortium name="DOE Joint Genome Institute"/>
            <person name="Min B."/>
            <person name="Park H."/>
            <person name="Jang Y."/>
            <person name="Kim J.-J."/>
            <person name="Kim K.H."/>
            <person name="Pangilinan J."/>
            <person name="Lipzen A."/>
            <person name="Riley R."/>
            <person name="Grigoriev I.V."/>
            <person name="Spatafora J.W."/>
            <person name="Choi I.-G."/>
        </authorList>
    </citation>
    <scope>NUCLEOTIDE SEQUENCE [LARGE SCALE GENOMIC DNA]</scope>
    <source>
        <strain evidence="8 9">KUC8140</strain>
    </source>
</reference>
<evidence type="ECO:0000313" key="8">
    <source>
        <dbReference type="EMBL" id="KLO13734.1"/>
    </source>
</evidence>
<dbReference type="Pfam" id="PF00270">
    <property type="entry name" value="DEAD"/>
    <property type="match status" value="1"/>
</dbReference>
<dbReference type="GO" id="GO:0009378">
    <property type="term" value="F:four-way junction helicase activity"/>
    <property type="evidence" value="ECO:0007669"/>
    <property type="project" value="TreeGrafter"/>
</dbReference>
<keyword evidence="3" id="KW-0413">Isomerase</keyword>
<dbReference type="GO" id="GO:0005737">
    <property type="term" value="C:cytoplasm"/>
    <property type="evidence" value="ECO:0007669"/>
    <property type="project" value="TreeGrafter"/>
</dbReference>
<dbReference type="InParanoid" id="A0A0H2RPD7"/>
<protein>
    <recommendedName>
        <fullName evidence="5">DNA 3'-5' helicase</fullName>
        <ecNumber evidence="5">5.6.2.4</ecNumber>
    </recommendedName>
</protein>
<evidence type="ECO:0000256" key="1">
    <source>
        <dbReference type="ARBA" id="ARBA00005446"/>
    </source>
</evidence>
<feature type="region of interest" description="Disordered" evidence="6">
    <location>
        <begin position="14"/>
        <end position="61"/>
    </location>
</feature>